<evidence type="ECO:0000256" key="1">
    <source>
        <dbReference type="SAM" id="MobiDB-lite"/>
    </source>
</evidence>
<dbReference type="InParanoid" id="A0A067PGG4"/>
<feature type="compositionally biased region" description="Pro residues" evidence="1">
    <location>
        <begin position="29"/>
        <end position="38"/>
    </location>
</feature>
<dbReference type="EMBL" id="KL197780">
    <property type="protein sequence ID" value="KDQ49566.1"/>
    <property type="molecule type" value="Genomic_DNA"/>
</dbReference>
<accession>A0A067PGG4</accession>
<feature type="region of interest" description="Disordered" evidence="1">
    <location>
        <begin position="20"/>
        <end position="42"/>
    </location>
</feature>
<name>A0A067PGG4_9AGAM</name>
<protein>
    <submittedName>
        <fullName evidence="2">Uncharacterized protein</fullName>
    </submittedName>
</protein>
<organism evidence="2 3">
    <name type="scientific">Jaapia argillacea MUCL 33604</name>
    <dbReference type="NCBI Taxonomy" id="933084"/>
    <lineage>
        <taxon>Eukaryota</taxon>
        <taxon>Fungi</taxon>
        <taxon>Dikarya</taxon>
        <taxon>Basidiomycota</taxon>
        <taxon>Agaricomycotina</taxon>
        <taxon>Agaricomycetes</taxon>
        <taxon>Agaricomycetidae</taxon>
        <taxon>Jaapiales</taxon>
        <taxon>Jaapiaceae</taxon>
        <taxon>Jaapia</taxon>
    </lineage>
</organism>
<dbReference type="HOGENOM" id="CLU_1627322_0_0_1"/>
<dbReference type="AlphaFoldDB" id="A0A067PGG4"/>
<dbReference type="Proteomes" id="UP000027265">
    <property type="component" value="Unassembled WGS sequence"/>
</dbReference>
<reference evidence="3" key="1">
    <citation type="journal article" date="2014" name="Proc. Natl. Acad. Sci. U.S.A.">
        <title>Extensive sampling of basidiomycete genomes demonstrates inadequacy of the white-rot/brown-rot paradigm for wood decay fungi.</title>
        <authorList>
            <person name="Riley R."/>
            <person name="Salamov A.A."/>
            <person name="Brown D.W."/>
            <person name="Nagy L.G."/>
            <person name="Floudas D."/>
            <person name="Held B.W."/>
            <person name="Levasseur A."/>
            <person name="Lombard V."/>
            <person name="Morin E."/>
            <person name="Otillar R."/>
            <person name="Lindquist E.A."/>
            <person name="Sun H."/>
            <person name="LaButti K.M."/>
            <person name="Schmutz J."/>
            <person name="Jabbour D."/>
            <person name="Luo H."/>
            <person name="Baker S.E."/>
            <person name="Pisabarro A.G."/>
            <person name="Walton J.D."/>
            <person name="Blanchette R.A."/>
            <person name="Henrissat B."/>
            <person name="Martin F."/>
            <person name="Cullen D."/>
            <person name="Hibbett D.S."/>
            <person name="Grigoriev I.V."/>
        </authorList>
    </citation>
    <scope>NUCLEOTIDE SEQUENCE [LARGE SCALE GENOMIC DNA]</scope>
    <source>
        <strain evidence="3">MUCL 33604</strain>
    </source>
</reference>
<keyword evidence="3" id="KW-1185">Reference proteome</keyword>
<gene>
    <name evidence="2" type="ORF">JAAARDRAFT_51689</name>
</gene>
<sequence length="163" mass="19129">MFLSAQRPKVFVPLKVEAPPSTRSYRRTPAPPRKPPLQPSTLNFEIDDDEVEDMKDDPPLEQVLREYTERKGAFAPHSIDERWPYSFDNGDLVWVAYRKKEWFLGKVLMGREKTVDGEEFTYYLVEFRKSLRAWFAPLLGQIKPDTEYTRKLLRGADIIAEFT</sequence>
<evidence type="ECO:0000313" key="3">
    <source>
        <dbReference type="Proteomes" id="UP000027265"/>
    </source>
</evidence>
<proteinExistence type="predicted"/>
<evidence type="ECO:0000313" key="2">
    <source>
        <dbReference type="EMBL" id="KDQ49566.1"/>
    </source>
</evidence>
<dbReference type="OrthoDB" id="3205170at2759"/>